<evidence type="ECO:0000313" key="4">
    <source>
        <dbReference type="EMBL" id="BCA96598.1"/>
    </source>
</evidence>
<dbReference type="Gene3D" id="3.40.50.300">
    <property type="entry name" value="P-loop containing nucleotide triphosphate hydrolases"/>
    <property type="match status" value="1"/>
</dbReference>
<sequence length="247" mass="27862">MIIYEGEQRTTESKGTESYLLKANVAVICVDLSVADAVTKLQTDYNYIEQKNEHAKIFIALTKSDLVSNDFKDKYMEDIKKWLRESSRAEENCIETSAKTGMNTSRLKDCINKAVFELSPIDNSYKNSAKDRIHLFKATLNSNKNQNCTFLNEEEKKLTGDALKGKILDKFKNELESSVGPEKFKEVVAKITASPEYQIIKTSQGLASKILGLETDSHKTLRDMISQRKTELNIGENDGTLSSKLEI</sequence>
<dbReference type="AlphaFoldDB" id="A0A6F8T857"/>
<dbReference type="InterPro" id="IPR028057">
    <property type="entry name" value="DrrA_P4M"/>
</dbReference>
<dbReference type="SUPFAM" id="SSF52540">
    <property type="entry name" value="P-loop containing nucleoside triphosphate hydrolases"/>
    <property type="match status" value="1"/>
</dbReference>
<dbReference type="Proteomes" id="UP000502894">
    <property type="component" value="Chromosome"/>
</dbReference>
<keyword evidence="5" id="KW-1185">Reference proteome</keyword>
<dbReference type="GO" id="GO:0031267">
    <property type="term" value="F:small GTPase binding"/>
    <property type="evidence" value="ECO:0007669"/>
    <property type="project" value="InterPro"/>
</dbReference>
<name>A0A6F8T857_9GAMM</name>
<dbReference type="Pfam" id="PF04670">
    <property type="entry name" value="Gtr1_RagA"/>
    <property type="match status" value="1"/>
</dbReference>
<evidence type="ECO:0000259" key="3">
    <source>
        <dbReference type="Pfam" id="PF14860"/>
    </source>
</evidence>
<evidence type="ECO:0000256" key="1">
    <source>
        <dbReference type="ARBA" id="ARBA00022741"/>
    </source>
</evidence>
<dbReference type="GO" id="GO:0044161">
    <property type="term" value="C:host cell cytoplasmic vesicle"/>
    <property type="evidence" value="ECO:0007669"/>
    <property type="project" value="InterPro"/>
</dbReference>
<keyword evidence="2" id="KW-0342">GTP-binding</keyword>
<feature type="domain" description="DrrA phosphatidylinositol 4-phosphate binding" evidence="3">
    <location>
        <begin position="130"/>
        <end position="233"/>
    </location>
</feature>
<dbReference type="InterPro" id="IPR027417">
    <property type="entry name" value="P-loop_NTPase"/>
</dbReference>
<protein>
    <recommendedName>
        <fullName evidence="3">DrrA phosphatidylinositol 4-phosphate binding domain-containing protein</fullName>
    </recommendedName>
</protein>
<evidence type="ECO:0000256" key="2">
    <source>
        <dbReference type="ARBA" id="ARBA00023134"/>
    </source>
</evidence>
<gene>
    <name evidence="4" type="ORF">TUM19329_29590</name>
</gene>
<dbReference type="InterPro" id="IPR038346">
    <property type="entry name" value="DrrA_PI4P-bd_sf"/>
</dbReference>
<dbReference type="GO" id="GO:0005525">
    <property type="term" value="F:GTP binding"/>
    <property type="evidence" value="ECO:0007669"/>
    <property type="project" value="UniProtKB-KW"/>
</dbReference>
<organism evidence="4 5">
    <name type="scientific">Legionella antarctica</name>
    <dbReference type="NCBI Taxonomy" id="2708020"/>
    <lineage>
        <taxon>Bacteria</taxon>
        <taxon>Pseudomonadati</taxon>
        <taxon>Pseudomonadota</taxon>
        <taxon>Gammaproteobacteria</taxon>
        <taxon>Legionellales</taxon>
        <taxon>Legionellaceae</taxon>
        <taxon>Legionella</taxon>
    </lineage>
</organism>
<dbReference type="Gene3D" id="1.20.1280.280">
    <property type="match status" value="1"/>
</dbReference>
<evidence type="ECO:0000313" key="5">
    <source>
        <dbReference type="Proteomes" id="UP000502894"/>
    </source>
</evidence>
<accession>A0A6F8T857</accession>
<dbReference type="InterPro" id="IPR006762">
    <property type="entry name" value="Gtr1_RagA"/>
</dbReference>
<reference evidence="4" key="1">
    <citation type="journal article" date="2020" name="Microbiol. Resour. Announc.">
        <title>Complete Genome Sequence of Novel Psychrotolerant Legionella Strain TUM19329, Isolated from Antarctic Lake Sediment.</title>
        <authorList>
            <person name="Shimada S."/>
            <person name="Nakai R."/>
            <person name="Aoki K."/>
            <person name="Shimoeda N."/>
            <person name="Ohno G."/>
            <person name="Miyazaki Y."/>
            <person name="Kudoh S."/>
            <person name="Imura S."/>
            <person name="Watanabe K."/>
            <person name="Ishii Y."/>
            <person name="Tateda K."/>
        </authorList>
    </citation>
    <scope>NUCLEOTIDE SEQUENCE [LARGE SCALE GENOMIC DNA]</scope>
    <source>
        <strain evidence="4">TUM19329</strain>
    </source>
</reference>
<dbReference type="KEGG" id="lant:TUM19329_29590"/>
<proteinExistence type="predicted"/>
<keyword evidence="1" id="KW-0547">Nucleotide-binding</keyword>
<dbReference type="Pfam" id="PF14860">
    <property type="entry name" value="DrrA_P4M"/>
    <property type="match status" value="1"/>
</dbReference>
<dbReference type="EMBL" id="AP022839">
    <property type="protein sequence ID" value="BCA96598.1"/>
    <property type="molecule type" value="Genomic_DNA"/>
</dbReference>